<keyword evidence="3" id="KW-1185">Reference proteome</keyword>
<dbReference type="PANTHER" id="PTHR35849">
    <property type="entry name" value="BLR2341 PROTEIN"/>
    <property type="match status" value="1"/>
</dbReference>
<sequence>MSSTITLNDSLIINQIEEQFSQLNAQFNEAENDIIIDAAAVDTIDTAGLQSLLMLIQTAETNGKSIRWESPSETLVTSADKLGLSAILRLNA</sequence>
<dbReference type="Pfam" id="PF13466">
    <property type="entry name" value="STAS_2"/>
    <property type="match status" value="1"/>
</dbReference>
<dbReference type="SUPFAM" id="SSF52091">
    <property type="entry name" value="SpoIIaa-like"/>
    <property type="match status" value="1"/>
</dbReference>
<dbReference type="KEGG" id="txa:HQN79_08095"/>
<dbReference type="AlphaFoldDB" id="A0A7D4TEL9"/>
<accession>A0A7D4TEL9</accession>
<proteinExistence type="predicted"/>
<name>A0A7D4TEL9_9GAMM</name>
<protein>
    <submittedName>
        <fullName evidence="2">STAS domain-containing protein</fullName>
    </submittedName>
</protein>
<dbReference type="EMBL" id="CP054020">
    <property type="protein sequence ID" value="QKI89527.1"/>
    <property type="molecule type" value="Genomic_DNA"/>
</dbReference>
<organism evidence="2 3">
    <name type="scientific">Thiomicrorhabdus xiamenensis</name>
    <dbReference type="NCBI Taxonomy" id="2739063"/>
    <lineage>
        <taxon>Bacteria</taxon>
        <taxon>Pseudomonadati</taxon>
        <taxon>Pseudomonadota</taxon>
        <taxon>Gammaproteobacteria</taxon>
        <taxon>Thiotrichales</taxon>
        <taxon>Piscirickettsiaceae</taxon>
        <taxon>Thiomicrorhabdus</taxon>
    </lineage>
</organism>
<reference evidence="2 3" key="1">
    <citation type="submission" date="2020-05" db="EMBL/GenBank/DDBJ databases">
        <title>Thiomicrorhabdus sediminis sp.nov. and Thiomicrorhabdus xiamenensis sp.nov., novel sulfur-oxidizing bacteria isolated from coastal sediment.</title>
        <authorList>
            <person name="Liu X."/>
        </authorList>
    </citation>
    <scope>NUCLEOTIDE SEQUENCE [LARGE SCALE GENOMIC DNA]</scope>
    <source>
        <strain evidence="2 3">G2</strain>
    </source>
</reference>
<dbReference type="InterPro" id="IPR036513">
    <property type="entry name" value="STAS_dom_sf"/>
</dbReference>
<evidence type="ECO:0000313" key="2">
    <source>
        <dbReference type="EMBL" id="QKI89527.1"/>
    </source>
</evidence>
<dbReference type="InterPro" id="IPR002645">
    <property type="entry name" value="STAS_dom"/>
</dbReference>
<gene>
    <name evidence="2" type="ORF">HQN79_08095</name>
</gene>
<evidence type="ECO:0000259" key="1">
    <source>
        <dbReference type="PROSITE" id="PS50801"/>
    </source>
</evidence>
<evidence type="ECO:0000313" key="3">
    <source>
        <dbReference type="Proteomes" id="UP000504724"/>
    </source>
</evidence>
<dbReference type="PANTHER" id="PTHR35849:SF2">
    <property type="entry name" value="BLR2341 PROTEIN"/>
    <property type="match status" value="1"/>
</dbReference>
<dbReference type="InterPro" id="IPR058548">
    <property type="entry name" value="MlaB-like_STAS"/>
</dbReference>
<dbReference type="RefSeq" id="WP_173285428.1">
    <property type="nucleotide sequence ID" value="NZ_CP054020.1"/>
</dbReference>
<dbReference type="PROSITE" id="PS50801">
    <property type="entry name" value="STAS"/>
    <property type="match status" value="1"/>
</dbReference>
<dbReference type="Gene3D" id="3.30.750.24">
    <property type="entry name" value="STAS domain"/>
    <property type="match status" value="1"/>
</dbReference>
<feature type="domain" description="STAS" evidence="1">
    <location>
        <begin position="1"/>
        <end position="92"/>
    </location>
</feature>
<dbReference type="Proteomes" id="UP000504724">
    <property type="component" value="Chromosome"/>
</dbReference>
<dbReference type="InterPro" id="IPR052746">
    <property type="entry name" value="MlaB_ABC_Transporter"/>
</dbReference>